<keyword evidence="3 6" id="KW-0812">Transmembrane</keyword>
<evidence type="ECO:0000256" key="5">
    <source>
        <dbReference type="ARBA" id="ARBA00023136"/>
    </source>
</evidence>
<proteinExistence type="inferred from homology"/>
<keyword evidence="5 6" id="KW-0472">Membrane</keyword>
<comment type="subcellular location">
    <subcellularLocation>
        <location evidence="1">Membrane</location>
        <topology evidence="1">Multi-pass membrane protein</topology>
    </subcellularLocation>
</comment>
<dbReference type="PANTHER" id="PTHR31548:SF3">
    <property type="entry name" value="CLARIN-3"/>
    <property type="match status" value="1"/>
</dbReference>
<reference evidence="7" key="1">
    <citation type="journal article" date="2016" name="Nat. Commun.">
        <title>The channel catfish genome sequence provides insights into the evolution of scale formation in teleosts.</title>
        <authorList>
            <person name="Liu Z."/>
            <person name="Liu S."/>
            <person name="Yao J."/>
            <person name="Bao L."/>
            <person name="Zhang J."/>
            <person name="Li Y."/>
            <person name="Jiang C."/>
            <person name="Sun L."/>
            <person name="Wang R."/>
            <person name="Zhang Y."/>
            <person name="Zhou T."/>
            <person name="Zeng Q."/>
            <person name="Fu Q."/>
            <person name="Gao S."/>
            <person name="Li N."/>
            <person name="Koren S."/>
            <person name="Jiang Y."/>
            <person name="Zimin A."/>
            <person name="Xu P."/>
            <person name="Phillippy A.M."/>
            <person name="Geng X."/>
            <person name="Song L."/>
            <person name="Sun F."/>
            <person name="Li C."/>
            <person name="Wang X."/>
            <person name="Chen A."/>
            <person name="Jin Y."/>
            <person name="Yuan Z."/>
            <person name="Yang Y."/>
            <person name="Tan S."/>
            <person name="Peatman E."/>
            <person name="Lu J."/>
            <person name="Qin Z."/>
            <person name="Dunham R."/>
            <person name="Li Z."/>
            <person name="Sonstegard T."/>
            <person name="Feng J."/>
            <person name="Danzmann R.G."/>
            <person name="Schroeder S."/>
            <person name="Scheffler B."/>
            <person name="Duke M.V."/>
            <person name="Ballard L."/>
            <person name="Kucuktas H."/>
            <person name="Kaltenboeck L."/>
            <person name="Liu H."/>
            <person name="Armbruster J."/>
            <person name="Xie Y."/>
            <person name="Kirby M.L."/>
            <person name="Tian Y."/>
            <person name="Flanagan M.E."/>
            <person name="Mu W."/>
            <person name="Waldbieser G.C."/>
        </authorList>
    </citation>
    <scope>NUCLEOTIDE SEQUENCE [LARGE SCALE GENOMIC DNA]</scope>
    <source>
        <strain evidence="7">SDA103</strain>
    </source>
</reference>
<dbReference type="STRING" id="7998.ENSIPUP00000008734"/>
<feature type="transmembrane region" description="Helical" evidence="6">
    <location>
        <begin position="7"/>
        <end position="28"/>
    </location>
</feature>
<evidence type="ECO:0000313" key="8">
    <source>
        <dbReference type="RefSeq" id="XP_017338213.1"/>
    </source>
</evidence>
<comment type="similarity">
    <text evidence="2">Belongs to the clarin family.</text>
</comment>
<accession>A0A2D0S644</accession>
<dbReference type="PANTHER" id="PTHR31548">
    <property type="entry name" value="CLARIN"/>
    <property type="match status" value="1"/>
</dbReference>
<evidence type="ECO:0000256" key="3">
    <source>
        <dbReference type="ARBA" id="ARBA00022692"/>
    </source>
</evidence>
<keyword evidence="7" id="KW-1185">Reference proteome</keyword>
<dbReference type="KEGG" id="ipu:108273476"/>
<evidence type="ECO:0000256" key="6">
    <source>
        <dbReference type="SAM" id="Phobius"/>
    </source>
</evidence>
<feature type="transmembrane region" description="Helical" evidence="6">
    <location>
        <begin position="94"/>
        <end position="122"/>
    </location>
</feature>
<feature type="transmembrane region" description="Helical" evidence="6">
    <location>
        <begin position="186"/>
        <end position="209"/>
    </location>
</feature>
<dbReference type="OMA" id="IIIVFYQ"/>
<reference evidence="8" key="2">
    <citation type="submission" date="2025-08" db="UniProtKB">
        <authorList>
            <consortium name="RefSeq"/>
        </authorList>
    </citation>
    <scope>IDENTIFICATION</scope>
    <source>
        <tissue evidence="8">Blood</tissue>
    </source>
</reference>
<feature type="transmembrane region" description="Helical" evidence="6">
    <location>
        <begin position="134"/>
        <end position="159"/>
    </location>
</feature>
<dbReference type="InterPro" id="IPR026748">
    <property type="entry name" value="Clarin"/>
</dbReference>
<evidence type="ECO:0000256" key="4">
    <source>
        <dbReference type="ARBA" id="ARBA00022989"/>
    </source>
</evidence>
<evidence type="ECO:0000256" key="2">
    <source>
        <dbReference type="ARBA" id="ARBA00005787"/>
    </source>
</evidence>
<dbReference type="GeneID" id="108273476"/>
<dbReference type="AlphaFoldDB" id="A0A2D0S644"/>
<sequence length="233" mass="25188">MPSIEKILYFLSSAGLSIIGVAVLSYGMSAEWASSIMACSPKINNGTFESNGTATIRMGLFKGSEVKVSCPFFSPGGQNFIVFERLSNIGGDGIGLHATVVVLLVFALVASAGSILITLYNAISNPYETYMGPIGLYVCSGISACLAFLAMILFLINLLGINIAKEMLLEGDNEITLKDGDLTIEAGFFMILPYIIVNLLAILLVYLYAHAAYRQRQEQQKPTEDAPKEILMY</sequence>
<dbReference type="GO" id="GO:0007605">
    <property type="term" value="P:sensory perception of sound"/>
    <property type="evidence" value="ECO:0007669"/>
    <property type="project" value="UniProtKB-ARBA"/>
</dbReference>
<name>A0A2D0S644_ICTPU</name>
<evidence type="ECO:0000313" key="7">
    <source>
        <dbReference type="Proteomes" id="UP000221080"/>
    </source>
</evidence>
<gene>
    <name evidence="8" type="primary">LOC108273476</name>
</gene>
<dbReference type="OrthoDB" id="9450082at2759"/>
<dbReference type="Proteomes" id="UP000221080">
    <property type="component" value="Chromosome 13"/>
</dbReference>
<dbReference type="GO" id="GO:0016020">
    <property type="term" value="C:membrane"/>
    <property type="evidence" value="ECO:0007669"/>
    <property type="project" value="UniProtKB-SubCell"/>
</dbReference>
<evidence type="ECO:0000256" key="1">
    <source>
        <dbReference type="ARBA" id="ARBA00004141"/>
    </source>
</evidence>
<keyword evidence="4 6" id="KW-1133">Transmembrane helix</keyword>
<organism evidence="7 8">
    <name type="scientific">Ictalurus punctatus</name>
    <name type="common">Channel catfish</name>
    <name type="synonym">Silurus punctatus</name>
    <dbReference type="NCBI Taxonomy" id="7998"/>
    <lineage>
        <taxon>Eukaryota</taxon>
        <taxon>Metazoa</taxon>
        <taxon>Chordata</taxon>
        <taxon>Craniata</taxon>
        <taxon>Vertebrata</taxon>
        <taxon>Euteleostomi</taxon>
        <taxon>Actinopterygii</taxon>
        <taxon>Neopterygii</taxon>
        <taxon>Teleostei</taxon>
        <taxon>Ostariophysi</taxon>
        <taxon>Siluriformes</taxon>
        <taxon>Ictaluridae</taxon>
        <taxon>Ictalurus</taxon>
    </lineage>
</organism>
<dbReference type="RefSeq" id="XP_017338213.1">
    <property type="nucleotide sequence ID" value="XM_017482724.3"/>
</dbReference>
<protein>
    <submittedName>
        <fullName evidence="8">Clarin-3</fullName>
    </submittedName>
</protein>